<sequence length="137" mass="16406">MIFLFFGIGCTPQEQMDIFNRYKSGTYIIHGLLLITTKYSQQKRLSFIIKCIIQQIHKRNLQFFKQNYIILTNIQILLHIIVMQEQNHLECIKETLKTVKEVGKLVRDKKVTTEVDVYYFALCSKMLFRELIHFLRD</sequence>
<proteinExistence type="predicted"/>
<dbReference type="Proteomes" id="UP000688137">
    <property type="component" value="Unassembled WGS sequence"/>
</dbReference>
<evidence type="ECO:0000313" key="1">
    <source>
        <dbReference type="EMBL" id="CAD8087353.1"/>
    </source>
</evidence>
<dbReference type="EMBL" id="CAJJDM010000081">
    <property type="protein sequence ID" value="CAD8087353.1"/>
    <property type="molecule type" value="Genomic_DNA"/>
</dbReference>
<reference evidence="1" key="1">
    <citation type="submission" date="2021-01" db="EMBL/GenBank/DDBJ databases">
        <authorList>
            <consortium name="Genoscope - CEA"/>
            <person name="William W."/>
        </authorList>
    </citation>
    <scope>NUCLEOTIDE SEQUENCE</scope>
</reference>
<protein>
    <submittedName>
        <fullName evidence="1">Uncharacterized protein</fullName>
    </submittedName>
</protein>
<gene>
    <name evidence="1" type="ORF">PPRIM_AZ9-3.1.T0780157</name>
</gene>
<organism evidence="1 2">
    <name type="scientific">Paramecium primaurelia</name>
    <dbReference type="NCBI Taxonomy" id="5886"/>
    <lineage>
        <taxon>Eukaryota</taxon>
        <taxon>Sar</taxon>
        <taxon>Alveolata</taxon>
        <taxon>Ciliophora</taxon>
        <taxon>Intramacronucleata</taxon>
        <taxon>Oligohymenophorea</taxon>
        <taxon>Peniculida</taxon>
        <taxon>Parameciidae</taxon>
        <taxon>Paramecium</taxon>
    </lineage>
</organism>
<name>A0A8S1NCX9_PARPR</name>
<comment type="caution">
    <text evidence="1">The sequence shown here is derived from an EMBL/GenBank/DDBJ whole genome shotgun (WGS) entry which is preliminary data.</text>
</comment>
<accession>A0A8S1NCX9</accession>
<evidence type="ECO:0000313" key="2">
    <source>
        <dbReference type="Proteomes" id="UP000688137"/>
    </source>
</evidence>
<keyword evidence="2" id="KW-1185">Reference proteome</keyword>
<dbReference type="AlphaFoldDB" id="A0A8S1NCX9"/>